<accession>A0A346GKY7</accession>
<dbReference type="AlphaFoldDB" id="A0A346GKY7"/>
<sequence length="69" mass="7329">MGTQKPGGVSVYISPDIITALNARFEENAEAGKKVGLDPLCLVKPSVGWMVRSHLRAALGMNQPHGGEQ</sequence>
<name>A0A346GKY7_ECOLX</name>
<organism evidence="1 2">
    <name type="scientific">Escherichia coli</name>
    <dbReference type="NCBI Taxonomy" id="562"/>
    <lineage>
        <taxon>Bacteria</taxon>
        <taxon>Pseudomonadati</taxon>
        <taxon>Pseudomonadota</taxon>
        <taxon>Gammaproteobacteria</taxon>
        <taxon>Enterobacterales</taxon>
        <taxon>Enterobacteriaceae</taxon>
        <taxon>Escherichia</taxon>
    </lineage>
</organism>
<dbReference type="RefSeq" id="WP_064986828.1">
    <property type="nucleotide sequence ID" value="NZ_BLCF01000071.1"/>
</dbReference>
<reference evidence="1 2" key="1">
    <citation type="submission" date="2018-08" db="EMBL/GenBank/DDBJ databases">
        <title>Complete genome sequencing and genomic characterization of five Escherichia coli strains co-producing MCR-1 and ESBLs from different origins in China.</title>
        <authorList>
            <person name="Bai L."/>
        </authorList>
    </citation>
    <scope>NUCLEOTIDE SEQUENCE [LARGE SCALE GENOMIC DNA]</scope>
    <source>
        <strain evidence="2">cq9</strain>
    </source>
</reference>
<protein>
    <recommendedName>
        <fullName evidence="3">Prophage protein</fullName>
    </recommendedName>
</protein>
<evidence type="ECO:0008006" key="3">
    <source>
        <dbReference type="Google" id="ProtNLM"/>
    </source>
</evidence>
<evidence type="ECO:0000313" key="1">
    <source>
        <dbReference type="EMBL" id="AXO07933.1"/>
    </source>
</evidence>
<dbReference type="Proteomes" id="UP000256244">
    <property type="component" value="Chromosome"/>
</dbReference>
<dbReference type="EMBL" id="CP031546">
    <property type="protein sequence ID" value="AXO07933.1"/>
    <property type="molecule type" value="Genomic_DNA"/>
</dbReference>
<evidence type="ECO:0000313" key="2">
    <source>
        <dbReference type="Proteomes" id="UP000256244"/>
    </source>
</evidence>
<proteinExistence type="predicted"/>
<gene>
    <name evidence="1" type="ORF">DS732_17075</name>
</gene>